<dbReference type="InterPro" id="IPR011049">
    <property type="entry name" value="Serralysin-like_metalloprot_C"/>
</dbReference>
<dbReference type="GO" id="GO:0005509">
    <property type="term" value="F:calcium ion binding"/>
    <property type="evidence" value="ECO:0007669"/>
    <property type="project" value="InterPro"/>
</dbReference>
<dbReference type="InterPro" id="IPR003587">
    <property type="entry name" value="Hint_dom_N"/>
</dbReference>
<accession>A0A927D384</accession>
<keyword evidence="2" id="KW-0964">Secreted</keyword>
<dbReference type="Pfam" id="PF13403">
    <property type="entry name" value="Hint_2"/>
    <property type="match status" value="1"/>
</dbReference>
<evidence type="ECO:0000256" key="3">
    <source>
        <dbReference type="SAM" id="MobiDB-lite"/>
    </source>
</evidence>
<proteinExistence type="predicted"/>
<dbReference type="InterPro" id="IPR001343">
    <property type="entry name" value="Hemolysn_Ca-bd"/>
</dbReference>
<dbReference type="PANTHER" id="PTHR38340:SF1">
    <property type="entry name" value="S-LAYER PROTEIN"/>
    <property type="match status" value="1"/>
</dbReference>
<feature type="domain" description="Hint" evidence="4">
    <location>
        <begin position="170"/>
        <end position="286"/>
    </location>
</feature>
<dbReference type="Pfam" id="PF00353">
    <property type="entry name" value="HemolysinCabind"/>
    <property type="match status" value="2"/>
</dbReference>
<dbReference type="GO" id="GO:0016539">
    <property type="term" value="P:intein-mediated protein splicing"/>
    <property type="evidence" value="ECO:0007669"/>
    <property type="project" value="InterPro"/>
</dbReference>
<dbReference type="Gene3D" id="2.150.10.10">
    <property type="entry name" value="Serralysin-like metalloprotease, C-terminal"/>
    <property type="match status" value="2"/>
</dbReference>
<dbReference type="Gene3D" id="2.170.16.10">
    <property type="entry name" value="Hedgehog/Intein (Hint) domain"/>
    <property type="match status" value="1"/>
</dbReference>
<dbReference type="SUPFAM" id="SSF51294">
    <property type="entry name" value="Hedgehog/intein (Hint) domain"/>
    <property type="match status" value="1"/>
</dbReference>
<gene>
    <name evidence="5" type="ORF">H9Q16_04075</name>
</gene>
<feature type="region of interest" description="Disordered" evidence="3">
    <location>
        <begin position="1"/>
        <end position="20"/>
    </location>
</feature>
<evidence type="ECO:0000313" key="6">
    <source>
        <dbReference type="Proteomes" id="UP000635142"/>
    </source>
</evidence>
<evidence type="ECO:0000313" key="5">
    <source>
        <dbReference type="EMBL" id="MBD3663089.1"/>
    </source>
</evidence>
<dbReference type="PROSITE" id="PS00330">
    <property type="entry name" value="HEMOLYSIN_CALCIUM"/>
    <property type="match status" value="1"/>
</dbReference>
<dbReference type="InterPro" id="IPR050557">
    <property type="entry name" value="RTX_toxin/Mannuronan_C5-epim"/>
</dbReference>
<name>A0A927D384_9RHOB</name>
<dbReference type="Proteomes" id="UP000635142">
    <property type="component" value="Unassembled WGS sequence"/>
</dbReference>
<dbReference type="RefSeq" id="WP_191074076.1">
    <property type="nucleotide sequence ID" value="NZ_JACTAG010000001.1"/>
</dbReference>
<evidence type="ECO:0000256" key="2">
    <source>
        <dbReference type="ARBA" id="ARBA00022525"/>
    </source>
</evidence>
<dbReference type="GO" id="GO:0005576">
    <property type="term" value="C:extracellular region"/>
    <property type="evidence" value="ECO:0007669"/>
    <property type="project" value="UniProtKB-SubCell"/>
</dbReference>
<comment type="subcellular location">
    <subcellularLocation>
        <location evidence="1">Secreted</location>
    </subcellularLocation>
</comment>
<protein>
    <submittedName>
        <fullName evidence="5">Hint domain-containing protein</fullName>
    </submittedName>
</protein>
<dbReference type="PANTHER" id="PTHR38340">
    <property type="entry name" value="S-LAYER PROTEIN"/>
    <property type="match status" value="1"/>
</dbReference>
<dbReference type="InterPro" id="IPR028992">
    <property type="entry name" value="Hedgehog/Intein_dom"/>
</dbReference>
<feature type="compositionally biased region" description="Polar residues" evidence="3">
    <location>
        <begin position="1"/>
        <end position="13"/>
    </location>
</feature>
<dbReference type="SUPFAM" id="SSF51120">
    <property type="entry name" value="beta-Roll"/>
    <property type="match status" value="1"/>
</dbReference>
<dbReference type="InterPro" id="IPR006141">
    <property type="entry name" value="Intein_N"/>
</dbReference>
<comment type="caution">
    <text evidence="5">The sequence shown here is derived from an EMBL/GenBank/DDBJ whole genome shotgun (WGS) entry which is preliminary data.</text>
</comment>
<dbReference type="AlphaFoldDB" id="A0A927D384"/>
<dbReference type="PROSITE" id="PS50817">
    <property type="entry name" value="INTEIN_N_TER"/>
    <property type="match status" value="1"/>
</dbReference>
<dbReference type="SMART" id="SM00306">
    <property type="entry name" value="HintN"/>
    <property type="match status" value="1"/>
</dbReference>
<evidence type="ECO:0000256" key="1">
    <source>
        <dbReference type="ARBA" id="ARBA00004613"/>
    </source>
</evidence>
<dbReference type="EMBL" id="JACTAG010000001">
    <property type="protein sequence ID" value="MBD3663089.1"/>
    <property type="molecule type" value="Genomic_DNA"/>
</dbReference>
<reference evidence="5" key="1">
    <citation type="submission" date="2020-08" db="EMBL/GenBank/DDBJ databases">
        <title>Sulfitobacter aestuariivivens sp. nov., isolated from a tidal flat.</title>
        <authorList>
            <person name="Park S."/>
            <person name="Yoon J.-H."/>
        </authorList>
    </citation>
    <scope>NUCLEOTIDE SEQUENCE</scope>
    <source>
        <strain evidence="5">TSTF-M16</strain>
    </source>
</reference>
<evidence type="ECO:0000259" key="4">
    <source>
        <dbReference type="SMART" id="SM00306"/>
    </source>
</evidence>
<keyword evidence="6" id="KW-1185">Reference proteome</keyword>
<organism evidence="5 6">
    <name type="scientific">Sulfitobacter aestuariivivens</name>
    <dbReference type="NCBI Taxonomy" id="2766981"/>
    <lineage>
        <taxon>Bacteria</taxon>
        <taxon>Pseudomonadati</taxon>
        <taxon>Pseudomonadota</taxon>
        <taxon>Alphaproteobacteria</taxon>
        <taxon>Rhodobacterales</taxon>
        <taxon>Roseobacteraceae</taxon>
        <taxon>Sulfitobacter</taxon>
    </lineage>
</organism>
<dbReference type="InterPro" id="IPR018511">
    <property type="entry name" value="Hemolysin-typ_Ca-bd_CS"/>
</dbReference>
<dbReference type="PRINTS" id="PR00313">
    <property type="entry name" value="CABNDNGRPT"/>
</dbReference>
<sequence>MANLFGTSGNDTLNGEGEDDLIDLGAGDDFANGGAGNDTILGGEGNDDLFGGEGDDTVDGGAGDDLITGGAGADSLLGGDGNDQFYGLTVGDFINGGEGGDDFDRLFLTDLVPPGGSYVINADPNNPDNPEFGTIDVFDAEDNLQGSVTFKNIEKIDPPKEPPIDPPPPPPCFTPGTLIATPKGERKVEDLKVGDRVITRDNGIQEIRWVGSREMTEADLKRATHLRPVLIQQGALGHGLPERDMLVSPNHRVLVANDKTALYFEEREVLVAAKHLTGLEGVDVVDVSNTTYIHIMFDHHEVILSDGAWTESFQPGDQSLMGVGNAQRQEILEIFPELATEKGIDAYASARKSLKKHEAAFLIK</sequence>
<dbReference type="InterPro" id="IPR036844">
    <property type="entry name" value="Hint_dom_sf"/>
</dbReference>